<keyword evidence="9" id="KW-0812">Transmembrane</keyword>
<keyword evidence="9" id="KW-0472">Membrane</keyword>
<dbReference type="STRING" id="6216.A0A0R3SK76"/>
<evidence type="ECO:0000313" key="10">
    <source>
        <dbReference type="EMBL" id="VDL57657.1"/>
    </source>
</evidence>
<evidence type="ECO:0000256" key="8">
    <source>
        <dbReference type="RuleBase" id="RU003500"/>
    </source>
</evidence>
<keyword evidence="7" id="KW-1015">Disulfide bond</keyword>
<dbReference type="OrthoDB" id="5945655at2759"/>
<dbReference type="EMBL" id="UYSG01002655">
    <property type="protein sequence ID" value="VDL57657.1"/>
    <property type="molecule type" value="Genomic_DNA"/>
</dbReference>
<reference evidence="12" key="1">
    <citation type="submission" date="2017-02" db="UniProtKB">
        <authorList>
            <consortium name="WormBaseParasite"/>
        </authorList>
    </citation>
    <scope>IDENTIFICATION</scope>
</reference>
<evidence type="ECO:0000256" key="3">
    <source>
        <dbReference type="ARBA" id="ARBA00022473"/>
    </source>
</evidence>
<proteinExistence type="inferred from homology"/>
<dbReference type="AlphaFoldDB" id="A0A0R3SK76"/>
<comment type="function">
    <text evidence="8">Ligand for members of the frizzled family of seven transmembrane receptors.</text>
</comment>
<protein>
    <recommendedName>
        <fullName evidence="8">Protein Wnt</fullName>
    </recommendedName>
</protein>
<dbReference type="GO" id="GO:0005125">
    <property type="term" value="F:cytokine activity"/>
    <property type="evidence" value="ECO:0007669"/>
    <property type="project" value="TreeGrafter"/>
</dbReference>
<dbReference type="Pfam" id="PF00110">
    <property type="entry name" value="wnt"/>
    <property type="match status" value="1"/>
</dbReference>
<comment type="subcellular location">
    <subcellularLocation>
        <location evidence="1 8">Secreted</location>
        <location evidence="1 8">Extracellular space</location>
        <location evidence="1 8">Extracellular matrix</location>
    </subcellularLocation>
</comment>
<keyword evidence="6 8" id="KW-0879">Wnt signaling pathway</keyword>
<dbReference type="GO" id="GO:0060070">
    <property type="term" value="P:canonical Wnt signaling pathway"/>
    <property type="evidence" value="ECO:0007669"/>
    <property type="project" value="TreeGrafter"/>
</dbReference>
<feature type="transmembrane region" description="Helical" evidence="9">
    <location>
        <begin position="118"/>
        <end position="138"/>
    </location>
</feature>
<accession>A0A0R3SK76</accession>
<dbReference type="PANTHER" id="PTHR12027">
    <property type="entry name" value="WNT RELATED"/>
    <property type="match status" value="1"/>
</dbReference>
<gene>
    <name evidence="10" type="ORF">HDID_LOCUS5339</name>
</gene>
<keyword evidence="5" id="KW-0272">Extracellular matrix</keyword>
<sequence length="144" mass="16227">MLRRSAFSYLIKNYKSFICTRETAFVTAAWAAGAVQAVTRACSRGRISTCDCDIGRRGGSKAADTGGSFTWGGCSDPIRYGMRLVRLFQEPRLPASKRVIYYPGDLMSPMKEYWKTEAAMIAVLTIIDAITMFFKTLFKSYWQK</sequence>
<keyword evidence="9" id="KW-1133">Transmembrane helix</keyword>
<evidence type="ECO:0000256" key="6">
    <source>
        <dbReference type="ARBA" id="ARBA00022687"/>
    </source>
</evidence>
<keyword evidence="4" id="KW-0964">Secreted</keyword>
<evidence type="ECO:0000256" key="1">
    <source>
        <dbReference type="ARBA" id="ARBA00004498"/>
    </source>
</evidence>
<keyword evidence="3 8" id="KW-0217">Developmental protein</keyword>
<dbReference type="PRINTS" id="PR01349">
    <property type="entry name" value="WNTPROTEIN"/>
</dbReference>
<dbReference type="GO" id="GO:0030182">
    <property type="term" value="P:neuron differentiation"/>
    <property type="evidence" value="ECO:0007669"/>
    <property type="project" value="TreeGrafter"/>
</dbReference>
<dbReference type="Proteomes" id="UP000274504">
    <property type="component" value="Unassembled WGS sequence"/>
</dbReference>
<reference evidence="10 11" key="2">
    <citation type="submission" date="2018-11" db="EMBL/GenBank/DDBJ databases">
        <authorList>
            <consortium name="Pathogen Informatics"/>
        </authorList>
    </citation>
    <scope>NUCLEOTIDE SEQUENCE [LARGE SCALE GENOMIC DNA]</scope>
</reference>
<organism evidence="12">
    <name type="scientific">Hymenolepis diminuta</name>
    <name type="common">Rat tapeworm</name>
    <dbReference type="NCBI Taxonomy" id="6216"/>
    <lineage>
        <taxon>Eukaryota</taxon>
        <taxon>Metazoa</taxon>
        <taxon>Spiralia</taxon>
        <taxon>Lophotrochozoa</taxon>
        <taxon>Platyhelminthes</taxon>
        <taxon>Cestoda</taxon>
        <taxon>Eucestoda</taxon>
        <taxon>Cyclophyllidea</taxon>
        <taxon>Hymenolepididae</taxon>
        <taxon>Hymenolepis</taxon>
    </lineage>
</organism>
<evidence type="ECO:0000256" key="5">
    <source>
        <dbReference type="ARBA" id="ARBA00022530"/>
    </source>
</evidence>
<dbReference type="GO" id="GO:0045165">
    <property type="term" value="P:cell fate commitment"/>
    <property type="evidence" value="ECO:0007669"/>
    <property type="project" value="TreeGrafter"/>
</dbReference>
<evidence type="ECO:0000313" key="12">
    <source>
        <dbReference type="WBParaSite" id="HDID_0000534101-mRNA-1"/>
    </source>
</evidence>
<dbReference type="GO" id="GO:0005109">
    <property type="term" value="F:frizzled binding"/>
    <property type="evidence" value="ECO:0007669"/>
    <property type="project" value="TreeGrafter"/>
</dbReference>
<name>A0A0R3SK76_HYMDI</name>
<evidence type="ECO:0000313" key="11">
    <source>
        <dbReference type="Proteomes" id="UP000274504"/>
    </source>
</evidence>
<comment type="similarity">
    <text evidence="2 8">Belongs to the Wnt family.</text>
</comment>
<evidence type="ECO:0000256" key="2">
    <source>
        <dbReference type="ARBA" id="ARBA00005683"/>
    </source>
</evidence>
<dbReference type="InterPro" id="IPR005817">
    <property type="entry name" value="Wnt"/>
</dbReference>
<dbReference type="WBParaSite" id="HDID_0000534101-mRNA-1">
    <property type="protein sequence ID" value="HDID_0000534101-mRNA-1"/>
    <property type="gene ID" value="HDID_0000534101"/>
</dbReference>
<dbReference type="GO" id="GO:0005615">
    <property type="term" value="C:extracellular space"/>
    <property type="evidence" value="ECO:0007669"/>
    <property type="project" value="TreeGrafter"/>
</dbReference>
<evidence type="ECO:0000256" key="9">
    <source>
        <dbReference type="SAM" id="Phobius"/>
    </source>
</evidence>
<evidence type="ECO:0000256" key="4">
    <source>
        <dbReference type="ARBA" id="ARBA00022525"/>
    </source>
</evidence>
<evidence type="ECO:0000256" key="7">
    <source>
        <dbReference type="ARBA" id="ARBA00023157"/>
    </source>
</evidence>